<feature type="signal peptide" evidence="1">
    <location>
        <begin position="1"/>
        <end position="23"/>
    </location>
</feature>
<reference evidence="2 3" key="1">
    <citation type="submission" date="2019-07" db="EMBL/GenBank/DDBJ databases">
        <authorList>
            <person name="Huq M.A."/>
        </authorList>
    </citation>
    <scope>NUCLEOTIDE SEQUENCE [LARGE SCALE GENOMIC DNA]</scope>
    <source>
        <strain evidence="2 3">MAH-3</strain>
    </source>
</reference>
<dbReference type="RefSeq" id="WP_144332227.1">
    <property type="nucleotide sequence ID" value="NZ_VLPL01000002.1"/>
</dbReference>
<name>A0A556N3D7_9FLAO</name>
<evidence type="ECO:0000313" key="2">
    <source>
        <dbReference type="EMBL" id="TSJ46690.1"/>
    </source>
</evidence>
<dbReference type="AlphaFoldDB" id="A0A556N3D7"/>
<dbReference type="EMBL" id="VLPL01000002">
    <property type="protein sequence ID" value="TSJ46690.1"/>
    <property type="molecule type" value="Genomic_DNA"/>
</dbReference>
<organism evidence="2 3">
    <name type="scientific">Fluviicola chungangensis</name>
    <dbReference type="NCBI Taxonomy" id="2597671"/>
    <lineage>
        <taxon>Bacteria</taxon>
        <taxon>Pseudomonadati</taxon>
        <taxon>Bacteroidota</taxon>
        <taxon>Flavobacteriia</taxon>
        <taxon>Flavobacteriales</taxon>
        <taxon>Crocinitomicaceae</taxon>
        <taxon>Fluviicola</taxon>
    </lineage>
</organism>
<protein>
    <recommendedName>
        <fullName evidence="4">DUF4468 domain-containing protein</fullName>
    </recommendedName>
</protein>
<gene>
    <name evidence="2" type="ORF">FO442_05890</name>
</gene>
<feature type="chain" id="PRO_5021945543" description="DUF4468 domain-containing protein" evidence="1">
    <location>
        <begin position="24"/>
        <end position="157"/>
    </location>
</feature>
<comment type="caution">
    <text evidence="2">The sequence shown here is derived from an EMBL/GenBank/DDBJ whole genome shotgun (WGS) entry which is preliminary data.</text>
</comment>
<accession>A0A556N3D7</accession>
<dbReference type="Proteomes" id="UP000316008">
    <property type="component" value="Unassembled WGS sequence"/>
</dbReference>
<dbReference type="OrthoDB" id="9553569at2"/>
<keyword evidence="3" id="KW-1185">Reference proteome</keyword>
<proteinExistence type="predicted"/>
<sequence>MILTKQKVMLFGIFLMSLNCLNAQEVIKYNDKSITIYGPKCFLMEINGTILEYHQKIVGDDLYATVLTKRGDGTVRELTVRKVSVKVITDNVFKIEHFDKYGEMYSCNILTDLDKVNASVYEKSGSKIFMETNVTVYFADKKQMTDFIDEIKKKRGF</sequence>
<keyword evidence="1" id="KW-0732">Signal</keyword>
<evidence type="ECO:0000256" key="1">
    <source>
        <dbReference type="SAM" id="SignalP"/>
    </source>
</evidence>
<evidence type="ECO:0000313" key="3">
    <source>
        <dbReference type="Proteomes" id="UP000316008"/>
    </source>
</evidence>
<evidence type="ECO:0008006" key="4">
    <source>
        <dbReference type="Google" id="ProtNLM"/>
    </source>
</evidence>